<dbReference type="InterPro" id="IPR001810">
    <property type="entry name" value="F-box_dom"/>
</dbReference>
<dbReference type="AlphaFoldDB" id="A0A9Q0HME9"/>
<proteinExistence type="predicted"/>
<dbReference type="SUPFAM" id="SSF81383">
    <property type="entry name" value="F-box domain"/>
    <property type="match status" value="1"/>
</dbReference>
<dbReference type="CDD" id="cd22160">
    <property type="entry name" value="F-box_AtFBL13-like"/>
    <property type="match status" value="1"/>
</dbReference>
<comment type="caution">
    <text evidence="3">The sequence shown here is derived from an EMBL/GenBank/DDBJ whole genome shotgun (WGS) entry which is preliminary data.</text>
</comment>
<dbReference type="Pfam" id="PF24758">
    <property type="entry name" value="LRR_At5g56370"/>
    <property type="match status" value="1"/>
</dbReference>
<evidence type="ECO:0000259" key="2">
    <source>
        <dbReference type="Pfam" id="PF24758"/>
    </source>
</evidence>
<dbReference type="PANTHER" id="PTHR34223:SF51">
    <property type="entry name" value="OS06G0556300 PROTEIN"/>
    <property type="match status" value="1"/>
</dbReference>
<evidence type="ECO:0000313" key="3">
    <source>
        <dbReference type="EMBL" id="KAJ1691631.1"/>
    </source>
</evidence>
<sequence length="352" mass="40319">MGRAETSRRAKTRKRAIISSLPDCLIHVIMSFMTAQEAVRTCVLSKRWKNLWTTLPFLDFDLSEFEHDDESDGESQYYEIKTNKFQKFREFVKMTLLLRGASNLHSFCLSCPEMFDLDKYLMFIRSWILYVLKHNVQVLNIDFGFDGSLPLGNSIFTCVSLVDATLNFPISHYSIRVINLPCLKRLYLRWIYLAQEFIDELFCGCPVLEFLHLEDCCRGYSTINCKSLKYLIVEDCNSTSAKREEVELINTPNLLSFCYGDDVECFGHDMLLKMLSLTSASICVRWTLKNVSYKGKNNVLLGLSGVQNPKLVGAMIKGLLKNELPNCPEFSNMKDLLVDGLCLSCHFDLLGS</sequence>
<dbReference type="EMBL" id="JAMQYH010000004">
    <property type="protein sequence ID" value="KAJ1691631.1"/>
    <property type="molecule type" value="Genomic_DNA"/>
</dbReference>
<protein>
    <recommendedName>
        <fullName evidence="5">F-box domain-containing protein</fullName>
    </recommendedName>
</protein>
<gene>
    <name evidence="3" type="ORF">LUZ63_015786</name>
</gene>
<keyword evidence="4" id="KW-1185">Reference proteome</keyword>
<feature type="domain" description="F-box/LRR-repeat protein 15/At3g58940/PEG3-like LRR" evidence="2">
    <location>
        <begin position="125"/>
        <end position="262"/>
    </location>
</feature>
<dbReference type="PANTHER" id="PTHR34223">
    <property type="entry name" value="OS11G0201299 PROTEIN"/>
    <property type="match status" value="1"/>
</dbReference>
<evidence type="ECO:0000313" key="4">
    <source>
        <dbReference type="Proteomes" id="UP001151287"/>
    </source>
</evidence>
<dbReference type="OrthoDB" id="690775at2759"/>
<reference evidence="3" key="1">
    <citation type="journal article" date="2022" name="Cell">
        <title>Repeat-based holocentromeres influence genome architecture and karyotype evolution.</title>
        <authorList>
            <person name="Hofstatter P.G."/>
            <person name="Thangavel G."/>
            <person name="Lux T."/>
            <person name="Neumann P."/>
            <person name="Vondrak T."/>
            <person name="Novak P."/>
            <person name="Zhang M."/>
            <person name="Costa L."/>
            <person name="Castellani M."/>
            <person name="Scott A."/>
            <person name="Toegelov H."/>
            <person name="Fuchs J."/>
            <person name="Mata-Sucre Y."/>
            <person name="Dias Y."/>
            <person name="Vanzela A.L.L."/>
            <person name="Huettel B."/>
            <person name="Almeida C.C.S."/>
            <person name="Simkova H."/>
            <person name="Souza G."/>
            <person name="Pedrosa-Harand A."/>
            <person name="Macas J."/>
            <person name="Mayer K.F.X."/>
            <person name="Houben A."/>
            <person name="Marques A."/>
        </authorList>
    </citation>
    <scope>NUCLEOTIDE SEQUENCE</scope>
    <source>
        <strain evidence="3">RhyBre1mFocal</strain>
    </source>
</reference>
<dbReference type="Pfam" id="PF00646">
    <property type="entry name" value="F-box"/>
    <property type="match status" value="1"/>
</dbReference>
<name>A0A9Q0HME9_9POAL</name>
<dbReference type="InterPro" id="IPR055411">
    <property type="entry name" value="LRR_FXL15/At3g58940/PEG3-like"/>
</dbReference>
<dbReference type="InterPro" id="IPR053197">
    <property type="entry name" value="F-box_SCFL_complex_component"/>
</dbReference>
<organism evidence="3 4">
    <name type="scientific">Rhynchospora breviuscula</name>
    <dbReference type="NCBI Taxonomy" id="2022672"/>
    <lineage>
        <taxon>Eukaryota</taxon>
        <taxon>Viridiplantae</taxon>
        <taxon>Streptophyta</taxon>
        <taxon>Embryophyta</taxon>
        <taxon>Tracheophyta</taxon>
        <taxon>Spermatophyta</taxon>
        <taxon>Magnoliopsida</taxon>
        <taxon>Liliopsida</taxon>
        <taxon>Poales</taxon>
        <taxon>Cyperaceae</taxon>
        <taxon>Cyperoideae</taxon>
        <taxon>Rhynchosporeae</taxon>
        <taxon>Rhynchospora</taxon>
    </lineage>
</organism>
<dbReference type="Gene3D" id="1.20.1280.50">
    <property type="match status" value="1"/>
</dbReference>
<dbReference type="InterPro" id="IPR036047">
    <property type="entry name" value="F-box-like_dom_sf"/>
</dbReference>
<dbReference type="SUPFAM" id="SSF52058">
    <property type="entry name" value="L domain-like"/>
    <property type="match status" value="1"/>
</dbReference>
<evidence type="ECO:0000259" key="1">
    <source>
        <dbReference type="Pfam" id="PF00646"/>
    </source>
</evidence>
<dbReference type="Gene3D" id="3.80.10.10">
    <property type="entry name" value="Ribonuclease Inhibitor"/>
    <property type="match status" value="1"/>
</dbReference>
<dbReference type="Proteomes" id="UP001151287">
    <property type="component" value="Unassembled WGS sequence"/>
</dbReference>
<dbReference type="InterPro" id="IPR032675">
    <property type="entry name" value="LRR_dom_sf"/>
</dbReference>
<feature type="domain" description="F-box" evidence="1">
    <location>
        <begin position="18"/>
        <end position="58"/>
    </location>
</feature>
<accession>A0A9Q0HME9</accession>
<evidence type="ECO:0008006" key="5">
    <source>
        <dbReference type="Google" id="ProtNLM"/>
    </source>
</evidence>
<dbReference type="InterPro" id="IPR053781">
    <property type="entry name" value="F-box_AtFBL13-like"/>
</dbReference>